<dbReference type="Gene3D" id="4.10.410.10">
    <property type="entry name" value="Pancreatic trypsin inhibitor Kunitz domain"/>
    <property type="match status" value="3"/>
</dbReference>
<dbReference type="GO" id="GO:0004867">
    <property type="term" value="F:serine-type endopeptidase inhibitor activity"/>
    <property type="evidence" value="ECO:0007669"/>
    <property type="project" value="InterPro"/>
</dbReference>
<dbReference type="FunFam" id="4.10.410.10:FF:000020">
    <property type="entry name" value="Collagen, type VI, alpha 3"/>
    <property type="match status" value="1"/>
</dbReference>
<dbReference type="Pfam" id="PF00014">
    <property type="entry name" value="Kunitz_BPTI"/>
    <property type="match status" value="3"/>
</dbReference>
<dbReference type="CDD" id="cd00109">
    <property type="entry name" value="Kunitz-type"/>
    <property type="match status" value="3"/>
</dbReference>
<comment type="caution">
    <text evidence="5">The sequence shown here is derived from an EMBL/GenBank/DDBJ whole genome shotgun (WGS) entry which is preliminary data.</text>
</comment>
<evidence type="ECO:0000256" key="1">
    <source>
        <dbReference type="ARBA" id="ARBA00022690"/>
    </source>
</evidence>
<keyword evidence="6" id="KW-1185">Reference proteome</keyword>
<dbReference type="FunFam" id="4.10.410.10:FF:000005">
    <property type="entry name" value="Pancreatic trypsin inhibitor"/>
    <property type="match status" value="1"/>
</dbReference>
<dbReference type="SUPFAM" id="SSF57362">
    <property type="entry name" value="BPTI-like"/>
    <property type="match status" value="3"/>
</dbReference>
<name>A0AAD5X1D2_9FUNG</name>
<accession>A0AAD5X1D2</accession>
<dbReference type="InterPro" id="IPR029856">
    <property type="entry name" value="AMBP"/>
</dbReference>
<feature type="signal peptide" evidence="3">
    <location>
        <begin position="1"/>
        <end position="18"/>
    </location>
</feature>
<organism evidence="5 6">
    <name type="scientific">Rhizophlyctis rosea</name>
    <dbReference type="NCBI Taxonomy" id="64517"/>
    <lineage>
        <taxon>Eukaryota</taxon>
        <taxon>Fungi</taxon>
        <taxon>Fungi incertae sedis</taxon>
        <taxon>Chytridiomycota</taxon>
        <taxon>Chytridiomycota incertae sedis</taxon>
        <taxon>Chytridiomycetes</taxon>
        <taxon>Rhizophlyctidales</taxon>
        <taxon>Rhizophlyctidaceae</taxon>
        <taxon>Rhizophlyctis</taxon>
    </lineage>
</organism>
<dbReference type="EMBL" id="JADGJD010000431">
    <property type="protein sequence ID" value="KAJ3051132.1"/>
    <property type="molecule type" value="Genomic_DNA"/>
</dbReference>
<keyword evidence="1" id="KW-0646">Protease inhibitor</keyword>
<dbReference type="PANTHER" id="PTHR46676">
    <property type="entry name" value="PROTEIN AMBP"/>
    <property type="match status" value="1"/>
</dbReference>
<dbReference type="AlphaFoldDB" id="A0AAD5X1D2"/>
<keyword evidence="2" id="KW-1015">Disulfide bond</keyword>
<dbReference type="InterPro" id="IPR002223">
    <property type="entry name" value="Kunitz_BPTI"/>
</dbReference>
<feature type="chain" id="PRO_5041948504" evidence="3">
    <location>
        <begin position="19"/>
        <end position="345"/>
    </location>
</feature>
<keyword evidence="3" id="KW-0732">Signal</keyword>
<reference evidence="5" key="1">
    <citation type="submission" date="2020-05" db="EMBL/GenBank/DDBJ databases">
        <title>Phylogenomic resolution of chytrid fungi.</title>
        <authorList>
            <person name="Stajich J.E."/>
            <person name="Amses K."/>
            <person name="Simmons R."/>
            <person name="Seto K."/>
            <person name="Myers J."/>
            <person name="Bonds A."/>
            <person name="Quandt C.A."/>
            <person name="Barry K."/>
            <person name="Liu P."/>
            <person name="Grigoriev I."/>
            <person name="Longcore J.E."/>
            <person name="James T.Y."/>
        </authorList>
    </citation>
    <scope>NUCLEOTIDE SEQUENCE</scope>
    <source>
        <strain evidence="5">JEL0318</strain>
    </source>
</reference>
<sequence length="345" mass="37019">MQKLTLASFVLLPAAVLAQNKACSLKPDPGFCKAAFPRYYFDSAAGECKVFSWGGCGGVVPFQTEAECEGACEIKADSCALKPEVGPCRALIPKWYYDASSGQCKTFNWGGCQGVVPFQTEAECESSCEKKQNSCSLKPDSGPCEAYIPKWYFDSASGQCKTFIWGGCAGTVPFNTEAECEKGCEARATKTTTTTKPTKPTEDLSECALILCPAGTECKADPKQCFTTPCPQVACVPVSTRVTATATAVTRNPTPTEDLSECAFTLCESGTQCVADPKECFTTPCPQVACVPITTRVTPTRTATVTRVPTFVPETCKDKPCKEGQKCVEDPKQCFTTPCPQYKCI</sequence>
<feature type="domain" description="BPTI/Kunitz inhibitor" evidence="4">
    <location>
        <begin position="135"/>
        <end position="184"/>
    </location>
</feature>
<feature type="domain" description="BPTI/Kunitz inhibitor" evidence="4">
    <location>
        <begin position="23"/>
        <end position="72"/>
    </location>
</feature>
<protein>
    <submittedName>
        <fullName evidence="5">NAD(P)H-quinone oxidoreductase subunit 5, chloroplastic</fullName>
    </submittedName>
</protein>
<evidence type="ECO:0000259" key="4">
    <source>
        <dbReference type="PROSITE" id="PS50279"/>
    </source>
</evidence>
<evidence type="ECO:0000313" key="5">
    <source>
        <dbReference type="EMBL" id="KAJ3051132.1"/>
    </source>
</evidence>
<dbReference type="PANTHER" id="PTHR46676:SF1">
    <property type="entry name" value="PROTEIN AMBP"/>
    <property type="match status" value="1"/>
</dbReference>
<gene>
    <name evidence="5" type="primary">MLT-11</name>
    <name evidence="5" type="ORF">HK097_007902</name>
</gene>
<feature type="domain" description="BPTI/Kunitz inhibitor" evidence="4">
    <location>
        <begin position="79"/>
        <end position="128"/>
    </location>
</feature>
<evidence type="ECO:0000313" key="6">
    <source>
        <dbReference type="Proteomes" id="UP001212841"/>
    </source>
</evidence>
<dbReference type="InterPro" id="IPR036880">
    <property type="entry name" value="Kunitz_BPTI_sf"/>
</dbReference>
<evidence type="ECO:0000256" key="3">
    <source>
        <dbReference type="SAM" id="SignalP"/>
    </source>
</evidence>
<dbReference type="Proteomes" id="UP001212841">
    <property type="component" value="Unassembled WGS sequence"/>
</dbReference>
<dbReference type="PRINTS" id="PR00759">
    <property type="entry name" value="BASICPTASE"/>
</dbReference>
<dbReference type="PROSITE" id="PS50279">
    <property type="entry name" value="BPTI_KUNITZ_2"/>
    <property type="match status" value="3"/>
</dbReference>
<dbReference type="SMART" id="SM00131">
    <property type="entry name" value="KU"/>
    <property type="match status" value="3"/>
</dbReference>
<evidence type="ECO:0000256" key="2">
    <source>
        <dbReference type="ARBA" id="ARBA00023157"/>
    </source>
</evidence>
<proteinExistence type="predicted"/>